<dbReference type="InterPro" id="IPR050300">
    <property type="entry name" value="GDXG_lipolytic_enzyme"/>
</dbReference>
<feature type="compositionally biased region" description="Basic and acidic residues" evidence="2">
    <location>
        <begin position="416"/>
        <end position="429"/>
    </location>
</feature>
<dbReference type="InterPro" id="IPR049492">
    <property type="entry name" value="BD-FAE-like_dom"/>
</dbReference>
<sequence>MQPNFRLRRAVQLALTANAVRPLRGRASIPAFFAGWLTAELAPHLLALTAADSAAHVARRGLRGADRTGLAMGAVSAAGLAALIGSGSRARAEAEEALTETLGPDYADDLDPRPDPADLAVPWRQLVVPFRMRDPQVRRDRNIAYAPGGKRFLLDIRRPVQPGKGRPVLLQVHGGAWMIGNKDRQGIPLMSYLARRGWVCVAINYPLSPAARWPEHIVAAKRALAWISEHIHTYGGDPSFVAVTGGSAGGHLAALLGLTANDPLLQPGFEDADTSVQACVPHYGVYDFAATTGDRASKARLRSVLAKYVVGKDPAEFLDDYVAASPLDRISADAPPFFVIHGEHDTLVPVREAREFVRRLRAASAKPVVYAELSGAQHAFDIFPSIRSAHVVRGVHRFLEWTRLERARTRNPAEQVSREADRGAAPRSR</sequence>
<dbReference type="Proteomes" id="UP000243799">
    <property type="component" value="Unassembled WGS sequence"/>
</dbReference>
<dbReference type="SUPFAM" id="SSF53474">
    <property type="entry name" value="alpha/beta-Hydrolases"/>
    <property type="match status" value="1"/>
</dbReference>
<dbReference type="PANTHER" id="PTHR48081">
    <property type="entry name" value="AB HYDROLASE SUPERFAMILY PROTEIN C4A8.06C"/>
    <property type="match status" value="1"/>
</dbReference>
<dbReference type="Pfam" id="PF20434">
    <property type="entry name" value="BD-FAE"/>
    <property type="match status" value="1"/>
</dbReference>
<dbReference type="GO" id="GO:0016787">
    <property type="term" value="F:hydrolase activity"/>
    <property type="evidence" value="ECO:0007669"/>
    <property type="project" value="UniProtKB-KW"/>
</dbReference>
<keyword evidence="5" id="KW-1185">Reference proteome</keyword>
<evidence type="ECO:0000256" key="1">
    <source>
        <dbReference type="ARBA" id="ARBA00022801"/>
    </source>
</evidence>
<reference evidence="5" key="1">
    <citation type="submission" date="2016-10" db="EMBL/GenBank/DDBJ databases">
        <authorList>
            <person name="Varghese N."/>
            <person name="Submissions S."/>
        </authorList>
    </citation>
    <scope>NUCLEOTIDE SEQUENCE [LARGE SCALE GENOMIC DNA]</scope>
    <source>
        <strain evidence="5">CGMCC 4.3568</strain>
    </source>
</reference>
<dbReference type="RefSeq" id="WP_091674835.1">
    <property type="nucleotide sequence ID" value="NZ_FOKG01000012.1"/>
</dbReference>
<evidence type="ECO:0000259" key="3">
    <source>
        <dbReference type="Pfam" id="PF20434"/>
    </source>
</evidence>
<feature type="domain" description="BD-FAE-like" evidence="3">
    <location>
        <begin position="154"/>
        <end position="360"/>
    </location>
</feature>
<proteinExistence type="predicted"/>
<dbReference type="InterPro" id="IPR029058">
    <property type="entry name" value="AB_hydrolase_fold"/>
</dbReference>
<organism evidence="4 5">
    <name type="scientific">Amycolatopsis marina</name>
    <dbReference type="NCBI Taxonomy" id="490629"/>
    <lineage>
        <taxon>Bacteria</taxon>
        <taxon>Bacillati</taxon>
        <taxon>Actinomycetota</taxon>
        <taxon>Actinomycetes</taxon>
        <taxon>Pseudonocardiales</taxon>
        <taxon>Pseudonocardiaceae</taxon>
        <taxon>Amycolatopsis</taxon>
    </lineage>
</organism>
<dbReference type="OrthoDB" id="9803828at2"/>
<accession>A0A1I1B8S0</accession>
<name>A0A1I1B8S0_9PSEU</name>
<dbReference type="Gene3D" id="3.40.50.1820">
    <property type="entry name" value="alpha/beta hydrolase"/>
    <property type="match status" value="1"/>
</dbReference>
<keyword evidence="1" id="KW-0378">Hydrolase</keyword>
<dbReference type="PANTHER" id="PTHR48081:SF33">
    <property type="entry name" value="KYNURENINE FORMAMIDASE"/>
    <property type="match status" value="1"/>
</dbReference>
<evidence type="ECO:0000313" key="4">
    <source>
        <dbReference type="EMBL" id="SFB46172.1"/>
    </source>
</evidence>
<evidence type="ECO:0000256" key="2">
    <source>
        <dbReference type="SAM" id="MobiDB-lite"/>
    </source>
</evidence>
<dbReference type="AlphaFoldDB" id="A0A1I1B8S0"/>
<dbReference type="STRING" id="490629.SAMN05216266_112154"/>
<feature type="region of interest" description="Disordered" evidence="2">
    <location>
        <begin position="410"/>
        <end position="429"/>
    </location>
</feature>
<dbReference type="EMBL" id="FOKG01000012">
    <property type="protein sequence ID" value="SFB46172.1"/>
    <property type="molecule type" value="Genomic_DNA"/>
</dbReference>
<evidence type="ECO:0000313" key="5">
    <source>
        <dbReference type="Proteomes" id="UP000243799"/>
    </source>
</evidence>
<protein>
    <submittedName>
        <fullName evidence="4">Acetyl esterase/lipase</fullName>
    </submittedName>
</protein>
<gene>
    <name evidence="4" type="ORF">SAMN05216266_112154</name>
</gene>